<dbReference type="Proteomes" id="UP000824334">
    <property type="component" value="Chromosome"/>
</dbReference>
<sequence>MPKVATINYGFGIARLWGDFTAETVERVFYEHANQCFGIRKSISCCTVTSIKDDEFPKVFGVKPDRIAVVLMHSGDTIVWGRSGKKIKSEFD</sequence>
<gene>
    <name evidence="1" type="ORF">KWG56_00805</name>
</gene>
<proteinExistence type="predicted"/>
<evidence type="ECO:0000313" key="1">
    <source>
        <dbReference type="EMBL" id="QYC10598.1"/>
    </source>
</evidence>
<keyword evidence="2" id="KW-1185">Reference proteome</keyword>
<dbReference type="GeneID" id="94373784"/>
<protein>
    <submittedName>
        <fullName evidence="1">Uncharacterized protein</fullName>
    </submittedName>
</protein>
<dbReference type="RefSeq" id="WP_219353349.1">
    <property type="nucleotide sequence ID" value="NZ_CP080034.1"/>
</dbReference>
<reference evidence="1 2" key="1">
    <citation type="submission" date="2021-07" db="EMBL/GenBank/DDBJ databases">
        <title>Isolation and characterization of bacteria from a gold mining with a capacity of golden bioaccumulation.</title>
        <authorList>
            <person name="Yang X.J."/>
        </authorList>
    </citation>
    <scope>NUCLEOTIDE SEQUENCE [LARGE SCALE GENOMIC DNA]</scope>
    <source>
        <strain evidence="1 2">Au29</strain>
    </source>
</reference>
<accession>A0ABX8TH87</accession>
<name>A0ABX8TH87_9CAUL</name>
<evidence type="ECO:0000313" key="2">
    <source>
        <dbReference type="Proteomes" id="UP000824334"/>
    </source>
</evidence>
<organism evidence="1 2">
    <name type="scientific">Brevundimonas nasdae</name>
    <dbReference type="NCBI Taxonomy" id="172043"/>
    <lineage>
        <taxon>Bacteria</taxon>
        <taxon>Pseudomonadati</taxon>
        <taxon>Pseudomonadota</taxon>
        <taxon>Alphaproteobacteria</taxon>
        <taxon>Caulobacterales</taxon>
        <taxon>Caulobacteraceae</taxon>
        <taxon>Brevundimonas</taxon>
    </lineage>
</organism>
<dbReference type="EMBL" id="CP080034">
    <property type="protein sequence ID" value="QYC10598.1"/>
    <property type="molecule type" value="Genomic_DNA"/>
</dbReference>